<protein>
    <submittedName>
        <fullName evidence="1">10693_t:CDS:1</fullName>
    </submittedName>
</protein>
<keyword evidence="2" id="KW-1185">Reference proteome</keyword>
<dbReference type="EMBL" id="CAJVPJ010000132">
    <property type="protein sequence ID" value="CAG8483170.1"/>
    <property type="molecule type" value="Genomic_DNA"/>
</dbReference>
<gene>
    <name evidence="1" type="ORF">POCULU_LOCUS1662</name>
</gene>
<evidence type="ECO:0000313" key="2">
    <source>
        <dbReference type="Proteomes" id="UP000789572"/>
    </source>
</evidence>
<accession>A0A9N8WB72</accession>
<evidence type="ECO:0000313" key="1">
    <source>
        <dbReference type="EMBL" id="CAG8483170.1"/>
    </source>
</evidence>
<dbReference type="Proteomes" id="UP000789572">
    <property type="component" value="Unassembled WGS sequence"/>
</dbReference>
<organism evidence="1 2">
    <name type="scientific">Paraglomus occultum</name>
    <dbReference type="NCBI Taxonomy" id="144539"/>
    <lineage>
        <taxon>Eukaryota</taxon>
        <taxon>Fungi</taxon>
        <taxon>Fungi incertae sedis</taxon>
        <taxon>Mucoromycota</taxon>
        <taxon>Glomeromycotina</taxon>
        <taxon>Glomeromycetes</taxon>
        <taxon>Paraglomerales</taxon>
        <taxon>Paraglomeraceae</taxon>
        <taxon>Paraglomus</taxon>
    </lineage>
</organism>
<dbReference type="AlphaFoldDB" id="A0A9N8WB72"/>
<reference evidence="1" key="1">
    <citation type="submission" date="2021-06" db="EMBL/GenBank/DDBJ databases">
        <authorList>
            <person name="Kallberg Y."/>
            <person name="Tangrot J."/>
            <person name="Rosling A."/>
        </authorList>
    </citation>
    <scope>NUCLEOTIDE SEQUENCE</scope>
    <source>
        <strain evidence="1">IA702</strain>
    </source>
</reference>
<comment type="caution">
    <text evidence="1">The sequence shown here is derived from an EMBL/GenBank/DDBJ whole genome shotgun (WGS) entry which is preliminary data.</text>
</comment>
<proteinExistence type="predicted"/>
<sequence>MVLVAREGEEEEVEPLHRRRKGGRNGLYVKVIAVKMNKDNGFLEVEKKVGDELEYYEIEYQQDMVGLVHGGNSGADVMVTIQVVGFLVQCSIKPPSSVSIVFSAENESGILGFQVAGRKFNLYVLIRDHKDISCLFLLRSVDIPTQYTDTIKIKLEWEQAERLKENEERKMDREAVMTLAAQVERGGDEEADS</sequence>
<name>A0A9N8WB72_9GLOM</name>